<comment type="caution">
    <text evidence="2">The sequence shown here is derived from an EMBL/GenBank/DDBJ whole genome shotgun (WGS) entry which is preliminary data.</text>
</comment>
<gene>
    <name evidence="2" type="ORF">H8E41_12760</name>
</gene>
<dbReference type="AlphaFoldDB" id="A0A8J6TD30"/>
<organism evidence="2 3">
    <name type="scientific">Candidatus Desulfobia pelagia</name>
    <dbReference type="NCBI Taxonomy" id="2841692"/>
    <lineage>
        <taxon>Bacteria</taxon>
        <taxon>Pseudomonadati</taxon>
        <taxon>Thermodesulfobacteriota</taxon>
        <taxon>Desulfobulbia</taxon>
        <taxon>Desulfobulbales</taxon>
        <taxon>Desulfobulbaceae</taxon>
        <taxon>Candidatus Desulfobia</taxon>
    </lineage>
</organism>
<dbReference type="Proteomes" id="UP000614424">
    <property type="component" value="Unassembled WGS sequence"/>
</dbReference>
<dbReference type="Pfam" id="PF07238">
    <property type="entry name" value="PilZ"/>
    <property type="match status" value="1"/>
</dbReference>
<proteinExistence type="predicted"/>
<feature type="domain" description="PilZ" evidence="1">
    <location>
        <begin position="121"/>
        <end position="230"/>
    </location>
</feature>
<dbReference type="EMBL" id="JACNJZ010000186">
    <property type="protein sequence ID" value="MBC8318769.1"/>
    <property type="molecule type" value="Genomic_DNA"/>
</dbReference>
<evidence type="ECO:0000259" key="1">
    <source>
        <dbReference type="Pfam" id="PF07238"/>
    </source>
</evidence>
<sequence>MSIKEKFFPKKIAADWVPKDAGYELTTSTVIIKSVLSSSKKERNFITLFHEGYQSLGTLIEKITDTECVIGKPKDWPGTHTKIRLTFKNRLKIAHHFYARVASTTRNSLHLELPQKMYRLQRRSDYRVDLPQGSIVTFVHYGKKCKCNIKDVSLSGILMYTRTSEELPDHLIELESITVDLPLTEKENTTLKIKKGELVRKTYNKRHGIFYYGIHCFPTDKEEEHILKFIRERELYILRKKVNKK</sequence>
<dbReference type="InterPro" id="IPR009875">
    <property type="entry name" value="PilZ_domain"/>
</dbReference>
<reference evidence="2 3" key="1">
    <citation type="submission" date="2020-08" db="EMBL/GenBank/DDBJ databases">
        <title>Bridging the membrane lipid divide: bacteria of the FCB group superphylum have the potential to synthesize archaeal ether lipids.</title>
        <authorList>
            <person name="Villanueva L."/>
            <person name="Von Meijenfeldt F.A.B."/>
            <person name="Westbye A.B."/>
            <person name="Yadav S."/>
            <person name="Hopmans E.C."/>
            <person name="Dutilh B.E."/>
            <person name="Sinninghe Damste J.S."/>
        </authorList>
    </citation>
    <scope>NUCLEOTIDE SEQUENCE [LARGE SCALE GENOMIC DNA]</scope>
    <source>
        <strain evidence="2">NIOZ-UU47</strain>
    </source>
</reference>
<protein>
    <submittedName>
        <fullName evidence="2">PilZ domain-containing protein</fullName>
    </submittedName>
</protein>
<name>A0A8J6TD30_9BACT</name>
<accession>A0A8J6TD30</accession>
<evidence type="ECO:0000313" key="3">
    <source>
        <dbReference type="Proteomes" id="UP000614424"/>
    </source>
</evidence>
<dbReference type="GO" id="GO:0035438">
    <property type="term" value="F:cyclic-di-GMP binding"/>
    <property type="evidence" value="ECO:0007669"/>
    <property type="project" value="InterPro"/>
</dbReference>
<evidence type="ECO:0000313" key="2">
    <source>
        <dbReference type="EMBL" id="MBC8318769.1"/>
    </source>
</evidence>